<sequence>MTALFKRIDTVFLQVKNIDQSLAWYTETIGLSVRWHEKEGGYAALDTDGETPLTLVQSDHVYPSPHPVFNFYAENIEEARTRLNKNAVRTSPVMNYGTVRSFEFKDPDGNVLGVCHFEE</sequence>
<dbReference type="OrthoDB" id="2184229at2"/>
<keyword evidence="3" id="KW-1185">Reference proteome</keyword>
<dbReference type="CDD" id="cd06587">
    <property type="entry name" value="VOC"/>
    <property type="match status" value="1"/>
</dbReference>
<dbReference type="InterPro" id="IPR037523">
    <property type="entry name" value="VOC_core"/>
</dbReference>
<dbReference type="PROSITE" id="PS51819">
    <property type="entry name" value="VOC"/>
    <property type="match status" value="1"/>
</dbReference>
<gene>
    <name evidence="2" type="ORF">CR205_03165</name>
</gene>
<organism evidence="2 3">
    <name type="scientific">Alteribacter lacisalsi</name>
    <dbReference type="NCBI Taxonomy" id="2045244"/>
    <lineage>
        <taxon>Bacteria</taxon>
        <taxon>Bacillati</taxon>
        <taxon>Bacillota</taxon>
        <taxon>Bacilli</taxon>
        <taxon>Bacillales</taxon>
        <taxon>Bacillaceae</taxon>
        <taxon>Alteribacter</taxon>
    </lineage>
</organism>
<dbReference type="Pfam" id="PF00903">
    <property type="entry name" value="Glyoxalase"/>
    <property type="match status" value="1"/>
</dbReference>
<reference evidence="2 3" key="1">
    <citation type="submission" date="2017-10" db="EMBL/GenBank/DDBJ databases">
        <title>Bacillus sp. nov., a halophilic bacterium isolated from a Yangshapao Lake.</title>
        <authorList>
            <person name="Wang H."/>
        </authorList>
    </citation>
    <scope>NUCLEOTIDE SEQUENCE [LARGE SCALE GENOMIC DNA]</scope>
    <source>
        <strain evidence="2 3">YSP-3</strain>
    </source>
</reference>
<proteinExistence type="predicted"/>
<protein>
    <recommendedName>
        <fullName evidence="1">VOC domain-containing protein</fullName>
    </recommendedName>
</protein>
<dbReference type="SUPFAM" id="SSF54593">
    <property type="entry name" value="Glyoxalase/Bleomycin resistance protein/Dihydroxybiphenyl dioxygenase"/>
    <property type="match status" value="1"/>
</dbReference>
<dbReference type="InterPro" id="IPR004360">
    <property type="entry name" value="Glyas_Fos-R_dOase_dom"/>
</dbReference>
<dbReference type="RefSeq" id="WP_110516855.1">
    <property type="nucleotide sequence ID" value="NZ_PDOF01000001.1"/>
</dbReference>
<dbReference type="Proteomes" id="UP000248066">
    <property type="component" value="Unassembled WGS sequence"/>
</dbReference>
<dbReference type="EMBL" id="PDOF01000001">
    <property type="protein sequence ID" value="PYZ97609.1"/>
    <property type="molecule type" value="Genomic_DNA"/>
</dbReference>
<dbReference type="AlphaFoldDB" id="A0A2W0HL68"/>
<evidence type="ECO:0000313" key="2">
    <source>
        <dbReference type="EMBL" id="PYZ97609.1"/>
    </source>
</evidence>
<dbReference type="Gene3D" id="3.10.180.10">
    <property type="entry name" value="2,3-Dihydroxybiphenyl 1,2-Dioxygenase, domain 1"/>
    <property type="match status" value="1"/>
</dbReference>
<evidence type="ECO:0000259" key="1">
    <source>
        <dbReference type="PROSITE" id="PS51819"/>
    </source>
</evidence>
<feature type="domain" description="VOC" evidence="1">
    <location>
        <begin position="7"/>
        <end position="117"/>
    </location>
</feature>
<name>A0A2W0HL68_9BACI</name>
<comment type="caution">
    <text evidence="2">The sequence shown here is derived from an EMBL/GenBank/DDBJ whole genome shotgun (WGS) entry which is preliminary data.</text>
</comment>
<dbReference type="InterPro" id="IPR029068">
    <property type="entry name" value="Glyas_Bleomycin-R_OHBP_Dase"/>
</dbReference>
<accession>A0A2W0HL68</accession>
<evidence type="ECO:0000313" key="3">
    <source>
        <dbReference type="Proteomes" id="UP000248066"/>
    </source>
</evidence>